<accession>A0ABU9IDL8</accession>
<keyword evidence="1" id="KW-0732">Signal</keyword>
<protein>
    <recommendedName>
        <fullName evidence="4">DUF2059 domain-containing protein</fullName>
    </recommendedName>
</protein>
<evidence type="ECO:0000313" key="2">
    <source>
        <dbReference type="EMBL" id="MEL1250516.1"/>
    </source>
</evidence>
<comment type="caution">
    <text evidence="2">The sequence shown here is derived from an EMBL/GenBank/DDBJ whole genome shotgun (WGS) entry which is preliminary data.</text>
</comment>
<sequence length="195" mass="20958">MTSVRILLPAALLATAFSAAPAAAEENLDCVAGGFSDTQQEVIRAFREAYDFDSVRNPSATPELAAVIRERVRQCAVEHGWSEEATAAAAQYAGPALFADVILQAMPIEPLQKFELLTNYEEADRVALIEAFSAVAGTSAFGVTPREATDADRAMVDSVVRVDGVPLEFEFGAWLGTWLTTSLNRDLAASRFEAL</sequence>
<proteinExistence type="predicted"/>
<dbReference type="RefSeq" id="WP_341673035.1">
    <property type="nucleotide sequence ID" value="NZ_JBBYHV010000001.1"/>
</dbReference>
<gene>
    <name evidence="2" type="ORF">AAEO60_07525</name>
</gene>
<feature type="signal peptide" evidence="1">
    <location>
        <begin position="1"/>
        <end position="24"/>
    </location>
</feature>
<dbReference type="Proteomes" id="UP001497045">
    <property type="component" value="Unassembled WGS sequence"/>
</dbReference>
<evidence type="ECO:0000256" key="1">
    <source>
        <dbReference type="SAM" id="SignalP"/>
    </source>
</evidence>
<evidence type="ECO:0000313" key="3">
    <source>
        <dbReference type="Proteomes" id="UP001497045"/>
    </source>
</evidence>
<name>A0ABU9IDL8_9SPHN</name>
<feature type="chain" id="PRO_5047339127" description="DUF2059 domain-containing protein" evidence="1">
    <location>
        <begin position="25"/>
        <end position="195"/>
    </location>
</feature>
<dbReference type="EMBL" id="JBBYHV010000001">
    <property type="protein sequence ID" value="MEL1250516.1"/>
    <property type="molecule type" value="Genomic_DNA"/>
</dbReference>
<reference evidence="2 3" key="1">
    <citation type="submission" date="2024-04" db="EMBL/GenBank/DDBJ databases">
        <title>Aurantiacibacter sp. DGU6 16S ribosomal RNA gene Genome sequencing and assembly.</title>
        <authorList>
            <person name="Park S."/>
        </authorList>
    </citation>
    <scope>NUCLEOTIDE SEQUENCE [LARGE SCALE GENOMIC DNA]</scope>
    <source>
        <strain evidence="2 3">DGU6</strain>
    </source>
</reference>
<keyword evidence="3" id="KW-1185">Reference proteome</keyword>
<organism evidence="2 3">
    <name type="scientific">Aurantiacibacter gilvus</name>
    <dbReference type="NCBI Taxonomy" id="3139141"/>
    <lineage>
        <taxon>Bacteria</taxon>
        <taxon>Pseudomonadati</taxon>
        <taxon>Pseudomonadota</taxon>
        <taxon>Alphaproteobacteria</taxon>
        <taxon>Sphingomonadales</taxon>
        <taxon>Erythrobacteraceae</taxon>
        <taxon>Aurantiacibacter</taxon>
    </lineage>
</organism>
<evidence type="ECO:0008006" key="4">
    <source>
        <dbReference type="Google" id="ProtNLM"/>
    </source>
</evidence>